<keyword evidence="2 5" id="KW-0694">RNA-binding</keyword>
<keyword evidence="10" id="KW-1185">Reference proteome</keyword>
<keyword evidence="4 5" id="KW-0687">Ribonucleoprotein</keyword>
<dbReference type="NCBIfam" id="NF004128">
    <property type="entry name" value="PRK05618.1-2"/>
    <property type="match status" value="1"/>
</dbReference>
<dbReference type="HAMAP" id="MF_01334">
    <property type="entry name" value="Ribosomal_bL25_CTC"/>
    <property type="match status" value="1"/>
</dbReference>
<feature type="compositionally biased region" description="Basic and acidic residues" evidence="6">
    <location>
        <begin position="216"/>
        <end position="242"/>
    </location>
</feature>
<dbReference type="HAMAP" id="MF_01336">
    <property type="entry name" value="Ribosomal_bL25"/>
    <property type="match status" value="1"/>
</dbReference>
<comment type="similarity">
    <text evidence="5">Belongs to the bacterial ribosomal protein bL25 family. CTC subfamily.</text>
</comment>
<feature type="region of interest" description="Disordered" evidence="6">
    <location>
        <begin position="200"/>
        <end position="242"/>
    </location>
</feature>
<proteinExistence type="inferred from homology"/>
<dbReference type="InterPro" id="IPR001021">
    <property type="entry name" value="Ribosomal_bL25_long"/>
</dbReference>
<dbReference type="NCBIfam" id="NF004130">
    <property type="entry name" value="PRK05618.1-5"/>
    <property type="match status" value="1"/>
</dbReference>
<evidence type="ECO:0000256" key="4">
    <source>
        <dbReference type="ARBA" id="ARBA00023274"/>
    </source>
</evidence>
<evidence type="ECO:0000259" key="7">
    <source>
        <dbReference type="Pfam" id="PF01386"/>
    </source>
</evidence>
<dbReference type="InterPro" id="IPR011035">
    <property type="entry name" value="Ribosomal_bL25/Gln-tRNA_synth"/>
</dbReference>
<dbReference type="InterPro" id="IPR020056">
    <property type="entry name" value="Rbsml_bL25/Gln-tRNA_synth_N"/>
</dbReference>
<dbReference type="EMBL" id="NMOS02000004">
    <property type="protein sequence ID" value="RDH40730.1"/>
    <property type="molecule type" value="Genomic_DNA"/>
</dbReference>
<dbReference type="PANTHER" id="PTHR33284">
    <property type="entry name" value="RIBOSOMAL PROTEIN L25/GLN-TRNA SYNTHETASE, ANTI-CODON-BINDING DOMAIN-CONTAINING PROTEIN"/>
    <property type="match status" value="1"/>
</dbReference>
<dbReference type="NCBIfam" id="TIGR00731">
    <property type="entry name" value="bL25_bact_ctc"/>
    <property type="match status" value="1"/>
</dbReference>
<keyword evidence="3 5" id="KW-0689">Ribosomal protein</keyword>
<dbReference type="InterPro" id="IPR037121">
    <property type="entry name" value="Ribosomal_bL25_C"/>
</dbReference>
<dbReference type="GO" id="GO:0022625">
    <property type="term" value="C:cytosolic large ribosomal subunit"/>
    <property type="evidence" value="ECO:0007669"/>
    <property type="project" value="TreeGrafter"/>
</dbReference>
<dbReference type="InterPro" id="IPR020055">
    <property type="entry name" value="Ribosomal_bL25_short"/>
</dbReference>
<dbReference type="Gene3D" id="2.40.240.10">
    <property type="entry name" value="Ribosomal Protein L25, Chain P"/>
    <property type="match status" value="1"/>
</dbReference>
<feature type="compositionally biased region" description="Low complexity" evidence="6">
    <location>
        <begin position="203"/>
        <end position="213"/>
    </location>
</feature>
<keyword evidence="1 5" id="KW-0699">rRNA-binding</keyword>
<reference evidence="9 10" key="2">
    <citation type="journal article" date="2018" name="J. Invertebr. Pathol.">
        <title>'Candidatus Aquirickettsiella gammari' (Gammaproteobacteria: Legionellales: Coxiellaceae): A bacterial pathogen of the freshwater crustacean Gammarus fossarum (Malacostraca: Amphipoda).</title>
        <authorList>
            <person name="Bojko J."/>
            <person name="Dunn A.M."/>
            <person name="Stebbing P.D."/>
            <person name="van Aerle R."/>
            <person name="Bacela-Spychalska K."/>
            <person name="Bean T.P."/>
            <person name="Urrutia A."/>
            <person name="Stentiford G.D."/>
        </authorList>
    </citation>
    <scope>NUCLEOTIDE SEQUENCE [LARGE SCALE GENOMIC DNA]</scope>
    <source>
        <strain evidence="9">RA15029</strain>
    </source>
</reference>
<evidence type="ECO:0000256" key="3">
    <source>
        <dbReference type="ARBA" id="ARBA00022980"/>
    </source>
</evidence>
<dbReference type="InterPro" id="IPR020930">
    <property type="entry name" value="Ribosomal_uL5_bac-type"/>
</dbReference>
<accession>A0A370CJJ0</accession>
<comment type="caution">
    <text evidence="9">The sequence shown here is derived from an EMBL/GenBank/DDBJ whole genome shotgun (WGS) entry which is preliminary data.</text>
</comment>
<dbReference type="InterPro" id="IPR029751">
    <property type="entry name" value="Ribosomal_L25_dom"/>
</dbReference>
<dbReference type="PANTHER" id="PTHR33284:SF1">
    <property type="entry name" value="RIBOSOMAL PROTEIN L25_GLN-TRNA SYNTHETASE, ANTI-CODON-BINDING DOMAIN-CONTAINING PROTEIN"/>
    <property type="match status" value="1"/>
</dbReference>
<comment type="subunit">
    <text evidence="5">Part of the 50S ribosomal subunit; part of the 5S rRNA/L5/L18/L25 subcomplex. Contacts the 5S rRNA. Binds to the 5S rRNA independently of L5 and L18.</text>
</comment>
<evidence type="ECO:0000313" key="10">
    <source>
        <dbReference type="Proteomes" id="UP000226429"/>
    </source>
</evidence>
<evidence type="ECO:0000313" key="9">
    <source>
        <dbReference type="EMBL" id="RDH40730.1"/>
    </source>
</evidence>
<evidence type="ECO:0000259" key="8">
    <source>
        <dbReference type="Pfam" id="PF14693"/>
    </source>
</evidence>
<evidence type="ECO:0000256" key="5">
    <source>
        <dbReference type="HAMAP-Rule" id="MF_01334"/>
    </source>
</evidence>
<dbReference type="GO" id="GO:0003735">
    <property type="term" value="F:structural constituent of ribosome"/>
    <property type="evidence" value="ECO:0007669"/>
    <property type="project" value="InterPro"/>
</dbReference>
<comment type="function">
    <text evidence="5">This is one of the proteins that binds to the 5S RNA in the ribosome where it forms part of the central protuberance.</text>
</comment>
<evidence type="ECO:0000256" key="6">
    <source>
        <dbReference type="SAM" id="MobiDB-lite"/>
    </source>
</evidence>
<reference evidence="9 10" key="1">
    <citation type="journal article" date="2017" name="Int. J. Syst. Evol. Microbiol.">
        <title>Aquarickettsiella crustaci n. gen. n. sp. (Gammaproteobacteria: Legionellales: Coxiellaceae); a bacterial pathogen of the freshwater crustacean: Gammarus fossarum (Malacostraca: Amphipoda).</title>
        <authorList>
            <person name="Bojko J."/>
            <person name="Dunn A.M."/>
            <person name="Stebbing P.D."/>
            <person name="Van Aerle R."/>
            <person name="Bacela-Spychalska K."/>
            <person name="Bean T.P."/>
            <person name="Stentiford G.D."/>
        </authorList>
    </citation>
    <scope>NUCLEOTIDE SEQUENCE [LARGE SCALE GENOMIC DNA]</scope>
    <source>
        <strain evidence="9">RA15029</strain>
    </source>
</reference>
<dbReference type="Gene3D" id="2.170.120.20">
    <property type="entry name" value="Ribosomal protein L25, beta domain"/>
    <property type="match status" value="1"/>
</dbReference>
<dbReference type="GO" id="GO:0008097">
    <property type="term" value="F:5S rRNA binding"/>
    <property type="evidence" value="ECO:0007669"/>
    <property type="project" value="InterPro"/>
</dbReference>
<dbReference type="Proteomes" id="UP000226429">
    <property type="component" value="Unassembled WGS sequence"/>
</dbReference>
<feature type="domain" description="Large ribosomal subunit protein bL25 beta" evidence="8">
    <location>
        <begin position="105"/>
        <end position="195"/>
    </location>
</feature>
<organism evidence="9 10">
    <name type="scientific">Candidatus Aquirickettsiella gammari</name>
    <dbReference type="NCBI Taxonomy" id="2016198"/>
    <lineage>
        <taxon>Bacteria</taxon>
        <taxon>Pseudomonadati</taxon>
        <taxon>Pseudomonadota</taxon>
        <taxon>Gammaproteobacteria</taxon>
        <taxon>Legionellales</taxon>
        <taxon>Coxiellaceae</taxon>
        <taxon>Candidatus Aquirickettsiella</taxon>
    </lineage>
</organism>
<dbReference type="SUPFAM" id="SSF50715">
    <property type="entry name" value="Ribosomal protein L25-like"/>
    <property type="match status" value="1"/>
</dbReference>
<protein>
    <recommendedName>
        <fullName evidence="5">Large ribosomal subunit protein bL25</fullName>
    </recommendedName>
    <alternativeName>
        <fullName evidence="5">General stress protein CTC</fullName>
    </alternativeName>
</protein>
<dbReference type="GO" id="GO:0006412">
    <property type="term" value="P:translation"/>
    <property type="evidence" value="ECO:0007669"/>
    <property type="project" value="UniProtKB-UniRule"/>
</dbReference>
<feature type="domain" description="Large ribosomal subunit protein bL25 L25" evidence="7">
    <location>
        <begin position="9"/>
        <end position="97"/>
    </location>
</feature>
<dbReference type="CDD" id="cd00495">
    <property type="entry name" value="Ribosomal_L25_TL5_CTC"/>
    <property type="match status" value="1"/>
</dbReference>
<dbReference type="AlphaFoldDB" id="A0A370CJJ0"/>
<gene>
    <name evidence="5" type="primary">rplY</name>
    <name evidence="5" type="synonym">ctc</name>
    <name evidence="9" type="ORF">CFE62_002040</name>
</gene>
<dbReference type="Pfam" id="PF14693">
    <property type="entry name" value="Ribosomal_TL5_C"/>
    <property type="match status" value="1"/>
</dbReference>
<dbReference type="InterPro" id="IPR020057">
    <property type="entry name" value="Ribosomal_bL25_b-dom"/>
</dbReference>
<dbReference type="FunFam" id="2.40.240.10:FF:000002">
    <property type="entry name" value="50S ribosomal protein L25"/>
    <property type="match status" value="1"/>
</dbReference>
<evidence type="ECO:0000256" key="1">
    <source>
        <dbReference type="ARBA" id="ARBA00022730"/>
    </source>
</evidence>
<dbReference type="NCBIfam" id="NF004612">
    <property type="entry name" value="PRK05943.1"/>
    <property type="match status" value="1"/>
</dbReference>
<dbReference type="Pfam" id="PF01386">
    <property type="entry name" value="Ribosomal_L25p"/>
    <property type="match status" value="1"/>
</dbReference>
<evidence type="ECO:0000256" key="2">
    <source>
        <dbReference type="ARBA" id="ARBA00022884"/>
    </source>
</evidence>
<name>A0A370CJJ0_9COXI</name>
<sequence>MSTNHLFELNAEVREVFGSGASRRLRRLENRVPAILYGASEPPLPVSLEHNQVVRALENEAFYSHILTIKIDGVEQKAVLKDLQRHAYKPRILHVDLMRVSAKEKMTLSVPLHFKGEEIAPGVKEAGGVLNKLLNSVEVRCLPSVLPEYIEIDVSQLGLDESILLSQINLPTGVELTAAISHEDDRPIANIHIPRAIVEEETTAAPESAEVPAINVKEDAERDANDAGKDEKNKDKPESGKN</sequence>